<evidence type="ECO:0000259" key="1">
    <source>
        <dbReference type="Pfam" id="PF01370"/>
    </source>
</evidence>
<dbReference type="Pfam" id="PF01370">
    <property type="entry name" value="Epimerase"/>
    <property type="match status" value="1"/>
</dbReference>
<dbReference type="PANTHER" id="PTHR43245:SF13">
    <property type="entry name" value="UDP-D-APIOSE_UDP-D-XYLOSE SYNTHASE 2"/>
    <property type="match status" value="1"/>
</dbReference>
<dbReference type="InterPro" id="IPR001509">
    <property type="entry name" value="Epimerase_deHydtase"/>
</dbReference>
<dbReference type="InterPro" id="IPR050177">
    <property type="entry name" value="Lipid_A_modif_metabolic_enz"/>
</dbReference>
<dbReference type="PANTHER" id="PTHR43245">
    <property type="entry name" value="BIFUNCTIONAL POLYMYXIN RESISTANCE PROTEIN ARNA"/>
    <property type="match status" value="1"/>
</dbReference>
<accession>A0A0A0N6Y4</accession>
<gene>
    <name evidence="2" type="ORF">D3C57_143320</name>
</gene>
<dbReference type="HOGENOM" id="CLU_007383_1_4_11"/>
<dbReference type="RefSeq" id="WP_020865109.1">
    <property type="nucleotide sequence ID" value="NC_022785.1"/>
</dbReference>
<dbReference type="STRING" id="1343740.M271_00370"/>
<dbReference type="InterPro" id="IPR036291">
    <property type="entry name" value="NAD(P)-bd_dom_sf"/>
</dbReference>
<comment type="caution">
    <text evidence="2">The sequence shown here is derived from an EMBL/GenBank/DDBJ whole genome shotgun (WGS) entry which is preliminary data.</text>
</comment>
<name>A0A0A0N6Y4_STRRN</name>
<evidence type="ECO:0000313" key="3">
    <source>
        <dbReference type="Proteomes" id="UP000281594"/>
    </source>
</evidence>
<protein>
    <recommendedName>
        <fullName evidence="1">NAD-dependent epimerase/dehydratase domain-containing protein</fullName>
    </recommendedName>
</protein>
<organism evidence="2 3">
    <name type="scientific">Streptomyces rapamycinicus (strain ATCC 29253 / DSM 41530 / NRRL 5491 / AYB-994)</name>
    <name type="common">Streptomyces hygroscopicus (strain ATCC 29253)</name>
    <dbReference type="NCBI Taxonomy" id="1343740"/>
    <lineage>
        <taxon>Bacteria</taxon>
        <taxon>Bacillati</taxon>
        <taxon>Actinomycetota</taxon>
        <taxon>Actinomycetes</taxon>
        <taxon>Kitasatosporales</taxon>
        <taxon>Streptomycetaceae</taxon>
        <taxon>Streptomyces</taxon>
        <taxon>Streptomyces violaceusniger group</taxon>
    </lineage>
</organism>
<dbReference type="eggNOG" id="COG0451">
    <property type="taxonomic scope" value="Bacteria"/>
</dbReference>
<reference evidence="2 3" key="1">
    <citation type="journal article" date="2018" name="J. Biol. Chem.">
        <title>Discovery of the actinoplanic acid pathway in Streptomyces rapamycinicus reveals a genetically conserved synergism with rapamycin.</title>
        <authorList>
            <person name="Mrak P."/>
            <person name="Krastel P."/>
            <person name="Pivk Lukancic P."/>
            <person name="Tao J."/>
            <person name="Pistorius D."/>
            <person name="Moore C.M."/>
        </authorList>
    </citation>
    <scope>NUCLEOTIDE SEQUENCE [LARGE SCALE GENOMIC DNA]</scope>
    <source>
        <strain evidence="2 3">NRRL 5491</strain>
    </source>
</reference>
<feature type="domain" description="NAD-dependent epimerase/dehydratase" evidence="1">
    <location>
        <begin position="13"/>
        <end position="238"/>
    </location>
</feature>
<proteinExistence type="predicted"/>
<dbReference type="EMBL" id="QYCY01000002">
    <property type="protein sequence ID" value="RLV76208.1"/>
    <property type="molecule type" value="Genomic_DNA"/>
</dbReference>
<dbReference type="SUPFAM" id="SSF51735">
    <property type="entry name" value="NAD(P)-binding Rossmann-fold domains"/>
    <property type="match status" value="1"/>
</dbReference>
<evidence type="ECO:0000313" key="2">
    <source>
        <dbReference type="EMBL" id="RLV76208.1"/>
    </source>
</evidence>
<dbReference type="AlphaFoldDB" id="A0A0A0N6Y4"/>
<dbReference type="Proteomes" id="UP000281594">
    <property type="component" value="Unassembled WGS sequence"/>
</dbReference>
<sequence length="308" mass="32080">MNDVIDARASSAVVIGGTGFLGRHIGTALAAQGYDVLAVARRPVEPIPGARFLPLDVASATVGDIAEAVGSADLVVNAAGDIGADDEERMTAEHVLLVDRLVRAVSTLRRRPRLLQLGTVHEYGPVPEGTAIAEDHPTAPGSLYARTKLAGSRIVLDATEAGRVDGCVLRLTNGCGPGAPLHGFLGRLAAQLRATSEDAPLNLTVVDDQRDFVDVRDIAEAVVLAAGARATGGLINIGSGTATSMRELAGILVSVSGVPPHLVRKGQAPVHRKGGAWTQADIRLARRLLGWSPRVSLKQSLHDLWAAS</sequence>
<dbReference type="Gene3D" id="3.40.50.720">
    <property type="entry name" value="NAD(P)-binding Rossmann-like Domain"/>
    <property type="match status" value="1"/>
</dbReference>
<dbReference type="KEGG" id="src:M271_00370"/>